<reference evidence="1 2" key="1">
    <citation type="journal article" date="2015" name="Genome Announc.">
        <title>Expanding the biotechnology potential of lactobacilli through comparative genomics of 213 strains and associated genera.</title>
        <authorList>
            <person name="Sun Z."/>
            <person name="Harris H.M."/>
            <person name="McCann A."/>
            <person name="Guo C."/>
            <person name="Argimon S."/>
            <person name="Zhang W."/>
            <person name="Yang X."/>
            <person name="Jeffery I.B."/>
            <person name="Cooney J.C."/>
            <person name="Kagawa T.F."/>
            <person name="Liu W."/>
            <person name="Song Y."/>
            <person name="Salvetti E."/>
            <person name="Wrobel A."/>
            <person name="Rasinkangas P."/>
            <person name="Parkhill J."/>
            <person name="Rea M.C."/>
            <person name="O'Sullivan O."/>
            <person name="Ritari J."/>
            <person name="Douillard F.P."/>
            <person name="Paul Ross R."/>
            <person name="Yang R."/>
            <person name="Briner A.E."/>
            <person name="Felis G.E."/>
            <person name="de Vos W.M."/>
            <person name="Barrangou R."/>
            <person name="Klaenhammer T.R."/>
            <person name="Caufield P.W."/>
            <person name="Cui Y."/>
            <person name="Zhang H."/>
            <person name="O'Toole P.W."/>
        </authorList>
    </citation>
    <scope>NUCLEOTIDE SEQUENCE [LARGE SCALE GENOMIC DNA]</scope>
    <source>
        <strain evidence="1 2">DSM 21376</strain>
    </source>
</reference>
<dbReference type="RefSeq" id="WP_034989664.1">
    <property type="nucleotide sequence ID" value="NZ_AYZF01000008.1"/>
</dbReference>
<evidence type="ECO:0008006" key="3">
    <source>
        <dbReference type="Google" id="ProtNLM"/>
    </source>
</evidence>
<keyword evidence="2" id="KW-1185">Reference proteome</keyword>
<dbReference type="EMBL" id="AYZF01000008">
    <property type="protein sequence ID" value="KRN06557.1"/>
    <property type="molecule type" value="Genomic_DNA"/>
</dbReference>
<comment type="caution">
    <text evidence="1">The sequence shown here is derived from an EMBL/GenBank/DDBJ whole genome shotgun (WGS) entry which is preliminary data.</text>
</comment>
<evidence type="ECO:0000313" key="2">
    <source>
        <dbReference type="Proteomes" id="UP000050961"/>
    </source>
</evidence>
<proteinExistence type="predicted"/>
<dbReference type="eggNOG" id="ENOG5030B3Q">
    <property type="taxonomic scope" value="Bacteria"/>
</dbReference>
<name>A0A023D0D1_9LACO</name>
<dbReference type="STRING" id="1423806.FD15_GL000104"/>
<accession>A0A023D0D1</accession>
<evidence type="ECO:0000313" key="1">
    <source>
        <dbReference type="EMBL" id="KRN06557.1"/>
    </source>
</evidence>
<dbReference type="AlphaFoldDB" id="A0A023D0D1"/>
<protein>
    <recommendedName>
        <fullName evidence="3">WxL domain-containing protein</fullName>
    </recommendedName>
</protein>
<sequence length="560" mass="60790">MLTCSLHKTKLKLLLLFLCAFLFSIIVLSKQVTASATPRATPAGDLAAGKAGFTTQPYTISENGQTYLKFSVVISYQNVKYNNKIDVTIFTGYDNFNTPTWVTDQASYTHKENGAYSELAYTVNISQFKNSSWLLDNMRKDYFVGVNAYNNPWCQQVTYYSNIISGQISSSQIHITSAPNSILGSNEQYNSASAQVTPNGTTDPAQWSASSDSIADLNATFLNNGKSSVDSTGKALTKFNVPLQSLLTKVNTDTQNFGFPLELKVQSGSNYDTKNLYLGGLKAINSNESVSRTKGLTANNIWNDALDPSALSQLFNNLAPNKYYWYTWFYWPEDSDKPVYLGAIPGVANAAGPLRDSSSPTKLEIKDADNDNNFITQAVQATRDHKPLSLQLVVYANNCQKWYPWNIVAASNRAQISINPVPQTTPELVSVPAAFDFGSIPVRVIANGDSTKNYTAQGKIAVKNANHSWHLTAEQTRPFTDDAGNSLKSTLALNGANLGNGPQVIYAGSSTTPAAFSTSIQSSLAFPSGVQNKTVNAGKSYGTTISWNLTVSNPTLSAAH</sequence>
<organism evidence="1 2">
    <name type="scientific">Liquorilactobacillus sucicola DSM 21376 = JCM 15457</name>
    <dbReference type="NCBI Taxonomy" id="1423806"/>
    <lineage>
        <taxon>Bacteria</taxon>
        <taxon>Bacillati</taxon>
        <taxon>Bacillota</taxon>
        <taxon>Bacilli</taxon>
        <taxon>Lactobacillales</taxon>
        <taxon>Lactobacillaceae</taxon>
        <taxon>Liquorilactobacillus</taxon>
    </lineage>
</organism>
<dbReference type="Proteomes" id="UP000050961">
    <property type="component" value="Unassembled WGS sequence"/>
</dbReference>
<dbReference type="PATRIC" id="fig|1423806.3.peg.107"/>
<dbReference type="OrthoDB" id="2260266at2"/>
<gene>
    <name evidence="1" type="ORF">FD15_GL000104</name>
</gene>